<evidence type="ECO:0000313" key="2">
    <source>
        <dbReference type="EMBL" id="EFO89225.1"/>
    </source>
</evidence>
<sequence>MSTRLAEYYIFNYSKCSIDESFLASWKGLVYPSHAFQVIGLPLQLITFWFILKKTPENMKSIKGPLRIPMFICLRCSLLDAQFCSISTPYIFFPSFAFLTIGTLNWTGMSMIVQMGLLVFTLISTCISLVYLFESRSSSIPENRFKITRTSSRIVYYFLIYLFATPSCFLVIQIPENQEDALLESLKIIPCPTREFFTEKVVVALSDPFLIKVILIIGIPVLGTFIFFHIFFHVASCIYYLYISPSNLTSSRTRKIQKSFFIGILIQTGIPIVILAAPYIIMATALLLDRLSQGLTNSVMIIFGIHGILESVCIILVHRSYRQSFLKTLGEHRAKSSEFTFYTWLTKDIFQNRLFSVWLETVYWFCLVFPNEICFIQSICHSTVNASCIRVILITEYSYLIYDVCNRKTGF</sequence>
<dbReference type="InParanoid" id="E3NS19"/>
<feature type="transmembrane region" description="Helical" evidence="1">
    <location>
        <begin position="209"/>
        <end position="242"/>
    </location>
</feature>
<dbReference type="Proteomes" id="UP000008281">
    <property type="component" value="Unassembled WGS sequence"/>
</dbReference>
<dbReference type="PANTHER" id="PTHR22941:SF51">
    <property type="entry name" value="SERPENTINE RECEPTOR, CLASS H-RELATED"/>
    <property type="match status" value="1"/>
</dbReference>
<feature type="transmembrane region" description="Helical" evidence="1">
    <location>
        <begin position="154"/>
        <end position="174"/>
    </location>
</feature>
<name>E3NS19_CAERE</name>
<feature type="transmembrane region" description="Helical" evidence="1">
    <location>
        <begin position="299"/>
        <end position="317"/>
    </location>
</feature>
<dbReference type="InterPro" id="IPR019422">
    <property type="entry name" value="7TM_GPCR_serpentine_rcpt_Srh"/>
</dbReference>
<keyword evidence="1" id="KW-0812">Transmembrane</keyword>
<dbReference type="EMBL" id="DS269854">
    <property type="protein sequence ID" value="EFO89225.1"/>
    <property type="molecule type" value="Genomic_DNA"/>
</dbReference>
<dbReference type="HOGENOM" id="CLU_042960_0_0_1"/>
<organism evidence="3">
    <name type="scientific">Caenorhabditis remanei</name>
    <name type="common">Caenorhabditis vulgaris</name>
    <dbReference type="NCBI Taxonomy" id="31234"/>
    <lineage>
        <taxon>Eukaryota</taxon>
        <taxon>Metazoa</taxon>
        <taxon>Ecdysozoa</taxon>
        <taxon>Nematoda</taxon>
        <taxon>Chromadorea</taxon>
        <taxon>Rhabditida</taxon>
        <taxon>Rhabditina</taxon>
        <taxon>Rhabditomorpha</taxon>
        <taxon>Rhabditoidea</taxon>
        <taxon>Rhabditidae</taxon>
        <taxon>Peloderinae</taxon>
        <taxon>Caenorhabditis</taxon>
    </lineage>
</organism>
<evidence type="ECO:0000256" key="1">
    <source>
        <dbReference type="SAM" id="Phobius"/>
    </source>
</evidence>
<evidence type="ECO:0000313" key="3">
    <source>
        <dbReference type="Proteomes" id="UP000008281"/>
    </source>
</evidence>
<evidence type="ECO:0008006" key="4">
    <source>
        <dbReference type="Google" id="ProtNLM"/>
    </source>
</evidence>
<keyword evidence="1" id="KW-1133">Transmembrane helix</keyword>
<accession>E3NS19</accession>
<gene>
    <name evidence="2" type="ORF">CRE_05337</name>
</gene>
<feature type="transmembrane region" description="Helical" evidence="1">
    <location>
        <begin position="34"/>
        <end position="52"/>
    </location>
</feature>
<keyword evidence="1" id="KW-0472">Membrane</keyword>
<dbReference type="eggNOG" id="ENOG502TGIF">
    <property type="taxonomic scope" value="Eukaryota"/>
</dbReference>
<dbReference type="AlphaFoldDB" id="E3NS19"/>
<keyword evidence="3" id="KW-1185">Reference proteome</keyword>
<dbReference type="InterPro" id="IPR053220">
    <property type="entry name" value="Nematode_rcpt-like_serp_H"/>
</dbReference>
<dbReference type="OMA" id="LITEYSY"/>
<dbReference type="Pfam" id="PF10318">
    <property type="entry name" value="7TM_GPCR_Srh"/>
    <property type="match status" value="1"/>
</dbReference>
<proteinExistence type="predicted"/>
<feature type="transmembrane region" description="Helical" evidence="1">
    <location>
        <begin position="262"/>
        <end position="287"/>
    </location>
</feature>
<dbReference type="PANTHER" id="PTHR22941">
    <property type="entry name" value="SERPENTINE RECEPTOR"/>
    <property type="match status" value="1"/>
</dbReference>
<reference evidence="2" key="1">
    <citation type="submission" date="2007-07" db="EMBL/GenBank/DDBJ databases">
        <title>PCAP assembly of the Caenorhabditis remanei genome.</title>
        <authorList>
            <consortium name="The Caenorhabditis remanei Sequencing Consortium"/>
            <person name="Wilson R.K."/>
        </authorList>
    </citation>
    <scope>NUCLEOTIDE SEQUENCE [LARGE SCALE GENOMIC DNA]</scope>
    <source>
        <strain evidence="2">PB4641</strain>
    </source>
</reference>
<feature type="transmembrane region" description="Helical" evidence="1">
    <location>
        <begin position="112"/>
        <end position="133"/>
    </location>
</feature>
<protein>
    <recommendedName>
        <fullName evidence="4">Serpentine Receptor, class H</fullName>
    </recommendedName>
</protein>